<comment type="catalytic activity">
    <reaction evidence="8">
        <text>apo-[ACP] + CoA = holo-[ACP] + adenosine 3',5'-bisphosphate + H(+)</text>
        <dbReference type="Rhea" id="RHEA:12068"/>
        <dbReference type="Rhea" id="RHEA-COMP:9685"/>
        <dbReference type="Rhea" id="RHEA-COMP:9690"/>
        <dbReference type="ChEBI" id="CHEBI:15378"/>
        <dbReference type="ChEBI" id="CHEBI:29999"/>
        <dbReference type="ChEBI" id="CHEBI:57287"/>
        <dbReference type="ChEBI" id="CHEBI:58343"/>
        <dbReference type="ChEBI" id="CHEBI:64479"/>
        <dbReference type="EC" id="2.7.8.7"/>
    </reaction>
</comment>
<dbReference type="GO" id="GO:0005737">
    <property type="term" value="C:cytoplasm"/>
    <property type="evidence" value="ECO:0007669"/>
    <property type="project" value="UniProtKB-SubCell"/>
</dbReference>
<dbReference type="NCBIfam" id="TIGR00516">
    <property type="entry name" value="acpS"/>
    <property type="match status" value="1"/>
</dbReference>
<protein>
    <recommendedName>
        <fullName evidence="8">Holo-[acyl-carrier-protein] synthase</fullName>
        <shortName evidence="8">Holo-ACP synthase</shortName>
        <ecNumber evidence="8">2.7.8.7</ecNumber>
    </recommendedName>
    <alternativeName>
        <fullName evidence="8">4'-phosphopantetheinyl transferase AcpS</fullName>
    </alternativeName>
</protein>
<dbReference type="GO" id="GO:0006633">
    <property type="term" value="P:fatty acid biosynthetic process"/>
    <property type="evidence" value="ECO:0007669"/>
    <property type="project" value="UniProtKB-UniRule"/>
</dbReference>
<comment type="similarity">
    <text evidence="8">Belongs to the P-Pant transferase superfamily. AcpS family.</text>
</comment>
<dbReference type="EC" id="2.7.8.7" evidence="8"/>
<evidence type="ECO:0000256" key="1">
    <source>
        <dbReference type="ARBA" id="ARBA00022516"/>
    </source>
</evidence>
<evidence type="ECO:0000313" key="10">
    <source>
        <dbReference type="EMBL" id="MDK7187679.1"/>
    </source>
</evidence>
<comment type="caution">
    <text evidence="10">The sequence shown here is derived from an EMBL/GenBank/DDBJ whole genome shotgun (WGS) entry which is preliminary data.</text>
</comment>
<dbReference type="InterPro" id="IPR002582">
    <property type="entry name" value="ACPS"/>
</dbReference>
<comment type="function">
    <text evidence="8">Transfers the 4'-phosphopantetheine moiety from coenzyme A to a Ser of acyl-carrier-protein.</text>
</comment>
<comment type="cofactor">
    <cofactor evidence="8">
        <name>Mg(2+)</name>
        <dbReference type="ChEBI" id="CHEBI:18420"/>
    </cofactor>
</comment>
<dbReference type="InterPro" id="IPR037143">
    <property type="entry name" value="4-PPantetheinyl_Trfase_dom_sf"/>
</dbReference>
<dbReference type="NCBIfam" id="TIGR00556">
    <property type="entry name" value="pantethn_trn"/>
    <property type="match status" value="1"/>
</dbReference>
<feature type="binding site" evidence="8">
    <location>
        <position position="6"/>
    </location>
    <ligand>
        <name>Mg(2+)</name>
        <dbReference type="ChEBI" id="CHEBI:18420"/>
    </ligand>
</feature>
<keyword evidence="7 8" id="KW-0275">Fatty acid biosynthesis</keyword>
<keyword evidence="6 8" id="KW-0443">Lipid metabolism</keyword>
<evidence type="ECO:0000256" key="5">
    <source>
        <dbReference type="ARBA" id="ARBA00022842"/>
    </source>
</evidence>
<sequence>MEIGIDLVELHRIEAILKRKPRFAQRVLTPKELAYFQELSLERKIEFLAGRFVVKEAYSKAIGYGLGRLTFQMIECLPSQFGKPLITQGPIIQETSVSISHTKTMVQASVLIALSQDQIDQKLAIFFDQLI</sequence>
<feature type="domain" description="4'-phosphopantetheinyl transferase" evidence="9">
    <location>
        <begin position="3"/>
        <end position="103"/>
    </location>
</feature>
<organism evidence="10 11">
    <name type="scientific">Facklamia hominis</name>
    <dbReference type="NCBI Taxonomy" id="178214"/>
    <lineage>
        <taxon>Bacteria</taxon>
        <taxon>Bacillati</taxon>
        <taxon>Bacillota</taxon>
        <taxon>Bacilli</taxon>
        <taxon>Lactobacillales</taxon>
        <taxon>Aerococcaceae</taxon>
        <taxon>Facklamia</taxon>
    </lineage>
</organism>
<reference evidence="10" key="1">
    <citation type="submission" date="2023-05" db="EMBL/GenBank/DDBJ databases">
        <title>Cataloging the Phylogenetic Diversity of Human Bladder Bacteria.</title>
        <authorList>
            <person name="Du J."/>
        </authorList>
    </citation>
    <scope>NUCLEOTIDE SEQUENCE</scope>
    <source>
        <strain evidence="10">UMB1231</strain>
    </source>
</reference>
<keyword evidence="1 8" id="KW-0444">Lipid biosynthesis</keyword>
<evidence type="ECO:0000256" key="4">
    <source>
        <dbReference type="ARBA" id="ARBA00022832"/>
    </source>
</evidence>
<feature type="binding site" evidence="8">
    <location>
        <position position="56"/>
    </location>
    <ligand>
        <name>Mg(2+)</name>
        <dbReference type="ChEBI" id="CHEBI:18420"/>
    </ligand>
</feature>
<proteinExistence type="inferred from homology"/>
<evidence type="ECO:0000313" key="11">
    <source>
        <dbReference type="Proteomes" id="UP001229251"/>
    </source>
</evidence>
<evidence type="ECO:0000256" key="8">
    <source>
        <dbReference type="HAMAP-Rule" id="MF_00101"/>
    </source>
</evidence>
<name>A0AAJ1Q6H2_9LACT</name>
<dbReference type="Pfam" id="PF01648">
    <property type="entry name" value="ACPS"/>
    <property type="match status" value="1"/>
</dbReference>
<dbReference type="SUPFAM" id="SSF56214">
    <property type="entry name" value="4'-phosphopantetheinyl transferase"/>
    <property type="match status" value="1"/>
</dbReference>
<evidence type="ECO:0000256" key="6">
    <source>
        <dbReference type="ARBA" id="ARBA00023098"/>
    </source>
</evidence>
<dbReference type="EMBL" id="JASOOE010000012">
    <property type="protein sequence ID" value="MDK7187679.1"/>
    <property type="molecule type" value="Genomic_DNA"/>
</dbReference>
<keyword evidence="5 8" id="KW-0460">Magnesium</keyword>
<comment type="subcellular location">
    <subcellularLocation>
        <location evidence="8">Cytoplasm</location>
    </subcellularLocation>
</comment>
<keyword evidence="2 8" id="KW-0808">Transferase</keyword>
<keyword evidence="3 8" id="KW-0479">Metal-binding</keyword>
<keyword evidence="8" id="KW-0963">Cytoplasm</keyword>
<dbReference type="GO" id="GO:0008897">
    <property type="term" value="F:holo-[acyl-carrier-protein] synthase activity"/>
    <property type="evidence" value="ECO:0007669"/>
    <property type="project" value="UniProtKB-UniRule"/>
</dbReference>
<evidence type="ECO:0000256" key="2">
    <source>
        <dbReference type="ARBA" id="ARBA00022679"/>
    </source>
</evidence>
<dbReference type="HAMAP" id="MF_00101">
    <property type="entry name" value="AcpS"/>
    <property type="match status" value="1"/>
</dbReference>
<dbReference type="InterPro" id="IPR004568">
    <property type="entry name" value="Ppantetheine-prot_Trfase_dom"/>
</dbReference>
<evidence type="ECO:0000256" key="3">
    <source>
        <dbReference type="ARBA" id="ARBA00022723"/>
    </source>
</evidence>
<dbReference type="Proteomes" id="UP001229251">
    <property type="component" value="Unassembled WGS sequence"/>
</dbReference>
<dbReference type="AlphaFoldDB" id="A0AAJ1Q6H2"/>
<dbReference type="GO" id="GO:0000287">
    <property type="term" value="F:magnesium ion binding"/>
    <property type="evidence" value="ECO:0007669"/>
    <property type="project" value="UniProtKB-UniRule"/>
</dbReference>
<dbReference type="RefSeq" id="WP_285066131.1">
    <property type="nucleotide sequence ID" value="NZ_JASOOE010000012.1"/>
</dbReference>
<keyword evidence="4 8" id="KW-0276">Fatty acid metabolism</keyword>
<dbReference type="InterPro" id="IPR008278">
    <property type="entry name" value="4-PPantetheinyl_Trfase_dom"/>
</dbReference>
<dbReference type="Gene3D" id="3.90.470.20">
    <property type="entry name" value="4'-phosphopantetheinyl transferase domain"/>
    <property type="match status" value="1"/>
</dbReference>
<evidence type="ECO:0000256" key="7">
    <source>
        <dbReference type="ARBA" id="ARBA00023160"/>
    </source>
</evidence>
<gene>
    <name evidence="8 10" type="primary">acpS</name>
    <name evidence="10" type="ORF">QP433_06770</name>
</gene>
<accession>A0AAJ1Q6H2</accession>
<evidence type="ECO:0000259" key="9">
    <source>
        <dbReference type="Pfam" id="PF01648"/>
    </source>
</evidence>